<dbReference type="EMBL" id="CP020559">
    <property type="protein sequence ID" value="ARE89324.1"/>
    <property type="molecule type" value="Genomic_DNA"/>
</dbReference>
<evidence type="ECO:0000256" key="2">
    <source>
        <dbReference type="ARBA" id="ARBA00022692"/>
    </source>
</evidence>
<gene>
    <name evidence="7" type="ORF">BJL90_02450</name>
    <name evidence="8" type="ORF">CLFO_37310</name>
</gene>
<feature type="transmembrane region" description="Helical" evidence="5">
    <location>
        <begin position="181"/>
        <end position="210"/>
    </location>
</feature>
<evidence type="ECO:0000256" key="4">
    <source>
        <dbReference type="ARBA" id="ARBA00023136"/>
    </source>
</evidence>
<evidence type="ECO:0000313" key="7">
    <source>
        <dbReference type="EMBL" id="AOY74917.1"/>
    </source>
</evidence>
<reference evidence="7 9" key="1">
    <citation type="submission" date="2016-10" db="EMBL/GenBank/DDBJ databases">
        <title>Complete Genome Sequence of Acetogen Clostridium formicoaceticum ATCC 27076.</title>
        <authorList>
            <person name="Bao T."/>
            <person name="Cheng C."/>
            <person name="Zhao J."/>
            <person name="Yang S.-T."/>
            <person name="Wang J."/>
            <person name="Wang M."/>
        </authorList>
    </citation>
    <scope>NUCLEOTIDE SEQUENCE [LARGE SCALE GENOMIC DNA]</scope>
    <source>
        <strain evidence="7 9">ATCC 27076</strain>
    </source>
</reference>
<evidence type="ECO:0000313" key="8">
    <source>
        <dbReference type="EMBL" id="ARE89324.1"/>
    </source>
</evidence>
<feature type="transmembrane region" description="Helical" evidence="5">
    <location>
        <begin position="116"/>
        <end position="135"/>
    </location>
</feature>
<keyword evidence="3 5" id="KW-1133">Transmembrane helix</keyword>
<feature type="transmembrane region" description="Helical" evidence="5">
    <location>
        <begin position="328"/>
        <end position="347"/>
    </location>
</feature>
<organism evidence="8 10">
    <name type="scientific">Clostridium formicaceticum</name>
    <dbReference type="NCBI Taxonomy" id="1497"/>
    <lineage>
        <taxon>Bacteria</taxon>
        <taxon>Bacillati</taxon>
        <taxon>Bacillota</taxon>
        <taxon>Clostridia</taxon>
        <taxon>Eubacteriales</taxon>
        <taxon>Clostridiaceae</taxon>
        <taxon>Clostridium</taxon>
    </lineage>
</organism>
<evidence type="ECO:0000313" key="10">
    <source>
        <dbReference type="Proteomes" id="UP000192478"/>
    </source>
</evidence>
<feature type="domain" description="Cation/H+ exchanger transmembrane" evidence="6">
    <location>
        <begin position="10"/>
        <end position="379"/>
    </location>
</feature>
<dbReference type="Gene3D" id="1.20.1530.20">
    <property type="match status" value="1"/>
</dbReference>
<comment type="subcellular location">
    <subcellularLocation>
        <location evidence="1">Membrane</location>
        <topology evidence="1">Multi-pass membrane protein</topology>
    </subcellularLocation>
</comment>
<dbReference type="GO" id="GO:0016020">
    <property type="term" value="C:membrane"/>
    <property type="evidence" value="ECO:0007669"/>
    <property type="project" value="UniProtKB-SubCell"/>
</dbReference>
<dbReference type="PANTHER" id="PTHR43021:SF2">
    <property type="entry name" value="CATION_H+ EXCHANGER DOMAIN-CONTAINING PROTEIN"/>
    <property type="match status" value="1"/>
</dbReference>
<feature type="transmembrane region" description="Helical" evidence="5">
    <location>
        <begin position="31"/>
        <end position="47"/>
    </location>
</feature>
<feature type="transmembrane region" description="Helical" evidence="5">
    <location>
        <begin position="269"/>
        <end position="287"/>
    </location>
</feature>
<evidence type="ECO:0000259" key="6">
    <source>
        <dbReference type="Pfam" id="PF00999"/>
    </source>
</evidence>
<dbReference type="GO" id="GO:1902600">
    <property type="term" value="P:proton transmembrane transport"/>
    <property type="evidence" value="ECO:0007669"/>
    <property type="project" value="InterPro"/>
</dbReference>
<name>A0AAC9WI18_9CLOT</name>
<evidence type="ECO:0000256" key="5">
    <source>
        <dbReference type="SAM" id="Phobius"/>
    </source>
</evidence>
<proteinExistence type="predicted"/>
<sequence length="399" mass="42336">MNVLVKMSIVLLMGILGGRLAKVLHLPYVTGYLLGGLLIGPSFTNVITDTNIKVFSIVNEIALAAIAFNIGSEFLIEELMKVGKKVFIVTLAETAGAVTIVFFTSYFLLHQPFELSIILASIAAATAPAATMMIIKQYNTNGPLTKTILPVVAIDDALCVMSFGIAMALTKISFGQGEMSFLRMITLPFVEIIGSLLLGFAIGFMLTFLANKTKTEDELLTFVLAFILAGGGLANVLHLSPILTCMMIGATLTNLMQSHRKVFHIIGKFTPPIYLFFFTLAGASLHLDVLGKLGLLGTAYIVARAIGKVVGAGLGAKMMGYSDTIVKNLGFSLLPQAGVAIGLAMIAKQQVPQIGSTVSTVILGGVFVFELIGPIMAKFALSRAGEIPPTNEASQEVIN</sequence>
<dbReference type="InterPro" id="IPR038770">
    <property type="entry name" value="Na+/solute_symporter_sf"/>
</dbReference>
<dbReference type="InterPro" id="IPR006153">
    <property type="entry name" value="Cation/H_exchanger_TM"/>
</dbReference>
<dbReference type="Pfam" id="PF00999">
    <property type="entry name" value="Na_H_Exchanger"/>
    <property type="match status" value="1"/>
</dbReference>
<dbReference type="Proteomes" id="UP000177894">
    <property type="component" value="Chromosome"/>
</dbReference>
<dbReference type="KEGG" id="cfm:BJL90_02450"/>
<dbReference type="RefSeq" id="WP_070963967.1">
    <property type="nucleotide sequence ID" value="NZ_CP017603.1"/>
</dbReference>
<feature type="transmembrane region" description="Helical" evidence="5">
    <location>
        <begin position="147"/>
        <end position="169"/>
    </location>
</feature>
<protein>
    <submittedName>
        <fullName evidence="8">Potassium/proton antiporter</fullName>
    </submittedName>
    <submittedName>
        <fullName evidence="7">Sodium:proton exchanger</fullName>
    </submittedName>
</protein>
<dbReference type="PANTHER" id="PTHR43021">
    <property type="entry name" value="NA(+)/H(+) ANTIPORTER-RELATED"/>
    <property type="match status" value="1"/>
</dbReference>
<evidence type="ECO:0000256" key="1">
    <source>
        <dbReference type="ARBA" id="ARBA00004141"/>
    </source>
</evidence>
<keyword evidence="4 5" id="KW-0472">Membrane</keyword>
<feature type="transmembrane region" description="Helical" evidence="5">
    <location>
        <begin position="54"/>
        <end position="76"/>
    </location>
</feature>
<dbReference type="AlphaFoldDB" id="A0AAC9WI18"/>
<feature type="transmembrane region" description="Helical" evidence="5">
    <location>
        <begin position="293"/>
        <end position="316"/>
    </location>
</feature>
<dbReference type="Proteomes" id="UP000192478">
    <property type="component" value="Chromosome"/>
</dbReference>
<keyword evidence="2 5" id="KW-0812">Transmembrane</keyword>
<dbReference type="EMBL" id="CP017603">
    <property type="protein sequence ID" value="AOY74917.1"/>
    <property type="molecule type" value="Genomic_DNA"/>
</dbReference>
<evidence type="ECO:0000256" key="3">
    <source>
        <dbReference type="ARBA" id="ARBA00022989"/>
    </source>
</evidence>
<evidence type="ECO:0000313" key="9">
    <source>
        <dbReference type="Proteomes" id="UP000177894"/>
    </source>
</evidence>
<dbReference type="GO" id="GO:0015297">
    <property type="term" value="F:antiporter activity"/>
    <property type="evidence" value="ECO:0007669"/>
    <property type="project" value="InterPro"/>
</dbReference>
<keyword evidence="9" id="KW-1185">Reference proteome</keyword>
<feature type="transmembrane region" description="Helical" evidence="5">
    <location>
        <begin position="353"/>
        <end position="373"/>
    </location>
</feature>
<feature type="transmembrane region" description="Helical" evidence="5">
    <location>
        <begin position="88"/>
        <end position="109"/>
    </location>
</feature>
<accession>A0AAC9WI18</accession>
<reference evidence="8 10" key="2">
    <citation type="submission" date="2017-03" db="EMBL/GenBank/DDBJ databases">
        <title>Complete sequence of Clostridium formicaceticum DSM 92.</title>
        <authorList>
            <person name="Poehlein A."/>
            <person name="Karl M."/>
            <person name="Bengelsdorf F.R."/>
            <person name="Duerre P."/>
            <person name="Daniel R."/>
        </authorList>
    </citation>
    <scope>NUCLEOTIDE SEQUENCE [LARGE SCALE GENOMIC DNA]</scope>
    <source>
        <strain evidence="8 10">DSM 92</strain>
    </source>
</reference>
<feature type="transmembrane region" description="Helical" evidence="5">
    <location>
        <begin position="222"/>
        <end position="248"/>
    </location>
</feature>